<dbReference type="EMBL" id="MLFT02000001">
    <property type="protein sequence ID" value="PHT59174.1"/>
    <property type="molecule type" value="Genomic_DNA"/>
</dbReference>
<organism evidence="1 2">
    <name type="scientific">Capsicum baccatum</name>
    <name type="common">Peruvian pepper</name>
    <dbReference type="NCBI Taxonomy" id="33114"/>
    <lineage>
        <taxon>Eukaryota</taxon>
        <taxon>Viridiplantae</taxon>
        <taxon>Streptophyta</taxon>
        <taxon>Embryophyta</taxon>
        <taxon>Tracheophyta</taxon>
        <taxon>Spermatophyta</taxon>
        <taxon>Magnoliopsida</taxon>
        <taxon>eudicotyledons</taxon>
        <taxon>Gunneridae</taxon>
        <taxon>Pentapetalae</taxon>
        <taxon>asterids</taxon>
        <taxon>lamiids</taxon>
        <taxon>Solanales</taxon>
        <taxon>Solanaceae</taxon>
        <taxon>Solanoideae</taxon>
        <taxon>Capsiceae</taxon>
        <taxon>Capsicum</taxon>
    </lineage>
</organism>
<reference evidence="1 2" key="1">
    <citation type="journal article" date="2017" name="Genome Biol.">
        <title>New reference genome sequences of hot pepper reveal the massive evolution of plant disease-resistance genes by retroduplication.</title>
        <authorList>
            <person name="Kim S."/>
            <person name="Park J."/>
            <person name="Yeom S.I."/>
            <person name="Kim Y.M."/>
            <person name="Seo E."/>
            <person name="Kim K.T."/>
            <person name="Kim M.S."/>
            <person name="Lee J.M."/>
            <person name="Cheong K."/>
            <person name="Shin H.S."/>
            <person name="Kim S.B."/>
            <person name="Han K."/>
            <person name="Lee J."/>
            <person name="Park M."/>
            <person name="Lee H.A."/>
            <person name="Lee H.Y."/>
            <person name="Lee Y."/>
            <person name="Oh S."/>
            <person name="Lee J.H."/>
            <person name="Choi E."/>
            <person name="Choi E."/>
            <person name="Lee S.E."/>
            <person name="Jeon J."/>
            <person name="Kim H."/>
            <person name="Choi G."/>
            <person name="Song H."/>
            <person name="Lee J."/>
            <person name="Lee S.C."/>
            <person name="Kwon J.K."/>
            <person name="Lee H.Y."/>
            <person name="Koo N."/>
            <person name="Hong Y."/>
            <person name="Kim R.W."/>
            <person name="Kang W.H."/>
            <person name="Huh J.H."/>
            <person name="Kang B.C."/>
            <person name="Yang T.J."/>
            <person name="Lee Y.H."/>
            <person name="Bennetzen J.L."/>
            <person name="Choi D."/>
        </authorList>
    </citation>
    <scope>NUCLEOTIDE SEQUENCE [LARGE SCALE GENOMIC DNA]</scope>
    <source>
        <strain evidence="2">cv. PBC81</strain>
    </source>
</reference>
<dbReference type="Proteomes" id="UP000224567">
    <property type="component" value="Unassembled WGS sequence"/>
</dbReference>
<keyword evidence="2" id="KW-1185">Reference proteome</keyword>
<proteinExistence type="predicted"/>
<gene>
    <name evidence="1" type="ORF">CQW23_01537</name>
</gene>
<reference evidence="2" key="2">
    <citation type="journal article" date="2017" name="J. Anim. Genet.">
        <title>Multiple reference genome sequences of hot pepper reveal the massive evolution of plant disease resistance genes by retroduplication.</title>
        <authorList>
            <person name="Kim S."/>
            <person name="Park J."/>
            <person name="Yeom S.-I."/>
            <person name="Kim Y.-M."/>
            <person name="Seo E."/>
            <person name="Kim K.-T."/>
            <person name="Kim M.-S."/>
            <person name="Lee J.M."/>
            <person name="Cheong K."/>
            <person name="Shin H.-S."/>
            <person name="Kim S.-B."/>
            <person name="Han K."/>
            <person name="Lee J."/>
            <person name="Park M."/>
            <person name="Lee H.-A."/>
            <person name="Lee H.-Y."/>
            <person name="Lee Y."/>
            <person name="Oh S."/>
            <person name="Lee J.H."/>
            <person name="Choi E."/>
            <person name="Choi E."/>
            <person name="Lee S.E."/>
            <person name="Jeon J."/>
            <person name="Kim H."/>
            <person name="Choi G."/>
            <person name="Song H."/>
            <person name="Lee J."/>
            <person name="Lee S.-C."/>
            <person name="Kwon J.-K."/>
            <person name="Lee H.-Y."/>
            <person name="Koo N."/>
            <person name="Hong Y."/>
            <person name="Kim R.W."/>
            <person name="Kang W.-H."/>
            <person name="Huh J.H."/>
            <person name="Kang B.-C."/>
            <person name="Yang T.-J."/>
            <person name="Lee Y.-H."/>
            <person name="Bennetzen J.L."/>
            <person name="Choi D."/>
        </authorList>
    </citation>
    <scope>NUCLEOTIDE SEQUENCE [LARGE SCALE GENOMIC DNA]</scope>
    <source>
        <strain evidence="2">cv. PBC81</strain>
    </source>
</reference>
<dbReference type="AlphaFoldDB" id="A0A2G2XNV0"/>
<accession>A0A2G2XNV0</accession>
<sequence length="88" mass="8650">MGSCVSKKSATKNNKVNAVKAQKNDKVNVAKAQKKYVYSSTPKGNRSWNRGDLNTGSIVYVGTAASTGCDCGGGGCDCGGGGGGGGGG</sequence>
<name>A0A2G2XNV0_CAPBA</name>
<protein>
    <submittedName>
        <fullName evidence="1">Uncharacterized protein</fullName>
    </submittedName>
</protein>
<comment type="caution">
    <text evidence="1">The sequence shown here is derived from an EMBL/GenBank/DDBJ whole genome shotgun (WGS) entry which is preliminary data.</text>
</comment>
<evidence type="ECO:0000313" key="2">
    <source>
        <dbReference type="Proteomes" id="UP000224567"/>
    </source>
</evidence>
<evidence type="ECO:0000313" key="1">
    <source>
        <dbReference type="EMBL" id="PHT59174.1"/>
    </source>
</evidence>